<dbReference type="Proteomes" id="UP001526201">
    <property type="component" value="Unassembled WGS sequence"/>
</dbReference>
<sequence length="135" mass="14646">MSAVARNVLDVPIGLAAPARPSKFFAALDQADQKIAQFEQLQWTASFAPPITSFAKCVCGATFEVRGHGGQIEATDDEQLEAAEAVADLFGRALLDVDLRVVARVIDKINHERAIEHYDALRDWESVHADCGDGP</sequence>
<dbReference type="EMBL" id="JACKTY010000051">
    <property type="protein sequence ID" value="MCV7230718.1"/>
    <property type="molecule type" value="Genomic_DNA"/>
</dbReference>
<protein>
    <submittedName>
        <fullName evidence="1">Uncharacterized protein</fullName>
    </submittedName>
</protein>
<accession>A0ABT3CMY7</accession>
<comment type="caution">
    <text evidence="1">The sequence shown here is derived from an EMBL/GenBank/DDBJ whole genome shotgun (WGS) entry which is preliminary data.</text>
</comment>
<keyword evidence="2" id="KW-1185">Reference proteome</keyword>
<name>A0ABT3CMY7_9MYCO</name>
<evidence type="ECO:0000313" key="1">
    <source>
        <dbReference type="EMBL" id="MCV7230718.1"/>
    </source>
</evidence>
<organism evidence="1 2">
    <name type="scientific">Mycolicibacterium komossense</name>
    <dbReference type="NCBI Taxonomy" id="1779"/>
    <lineage>
        <taxon>Bacteria</taxon>
        <taxon>Bacillati</taxon>
        <taxon>Actinomycetota</taxon>
        <taxon>Actinomycetes</taxon>
        <taxon>Mycobacteriales</taxon>
        <taxon>Mycobacteriaceae</taxon>
        <taxon>Mycolicibacterium</taxon>
    </lineage>
</organism>
<proteinExistence type="predicted"/>
<evidence type="ECO:0000313" key="2">
    <source>
        <dbReference type="Proteomes" id="UP001526201"/>
    </source>
</evidence>
<dbReference type="RefSeq" id="WP_264072008.1">
    <property type="nucleotide sequence ID" value="NZ_JACKTY010000051.1"/>
</dbReference>
<reference evidence="1 2" key="1">
    <citation type="journal article" date="2022" name="BMC Genomics">
        <title>Comparative genome analysis of mycobacteria focusing on tRNA and non-coding RNA.</title>
        <authorList>
            <person name="Behra P.R.K."/>
            <person name="Pettersson B.M.F."/>
            <person name="Ramesh M."/>
            <person name="Das S."/>
            <person name="Dasgupta S."/>
            <person name="Kirsebom L.A."/>
        </authorList>
    </citation>
    <scope>NUCLEOTIDE SEQUENCE [LARGE SCALE GENOMIC DNA]</scope>
    <source>
        <strain evidence="1 2">DSM 44078</strain>
    </source>
</reference>
<gene>
    <name evidence="1" type="ORF">H7J73_32390</name>
</gene>